<dbReference type="EMBL" id="QGGQ01000003">
    <property type="protein sequence ID" value="PWK24019.1"/>
    <property type="molecule type" value="Genomic_DNA"/>
</dbReference>
<gene>
    <name evidence="1" type="ORF">LX92_01605</name>
</gene>
<accession>A0A316E3S1</accession>
<evidence type="ECO:0000313" key="1">
    <source>
        <dbReference type="EMBL" id="PWK24019.1"/>
    </source>
</evidence>
<dbReference type="AlphaFoldDB" id="A0A316E3S1"/>
<dbReference type="Proteomes" id="UP000245667">
    <property type="component" value="Unassembled WGS sequence"/>
</dbReference>
<name>A0A316E3S1_9FLAO</name>
<evidence type="ECO:0000313" key="2">
    <source>
        <dbReference type="Proteomes" id="UP000245667"/>
    </source>
</evidence>
<reference evidence="1 2" key="1">
    <citation type="submission" date="2018-05" db="EMBL/GenBank/DDBJ databases">
        <title>Genomic Encyclopedia of Archaeal and Bacterial Type Strains, Phase II (KMG-II): from individual species to whole genera.</title>
        <authorList>
            <person name="Goeker M."/>
        </authorList>
    </citation>
    <scope>NUCLEOTIDE SEQUENCE [LARGE SCALE GENOMIC DNA]</scope>
    <source>
        <strain evidence="1 2">DSM 23514</strain>
    </source>
</reference>
<sequence length="51" mass="5752">MIKTDDTIKITIGEGKRSCFPFFISHKSIHLCNESHTQAPSGMLRVLLHVL</sequence>
<proteinExistence type="predicted"/>
<organism evidence="1 2">
    <name type="scientific">Maribacter polysiphoniae</name>
    <dbReference type="NCBI Taxonomy" id="429344"/>
    <lineage>
        <taxon>Bacteria</taxon>
        <taxon>Pseudomonadati</taxon>
        <taxon>Bacteroidota</taxon>
        <taxon>Flavobacteriia</taxon>
        <taxon>Flavobacteriales</taxon>
        <taxon>Flavobacteriaceae</taxon>
        <taxon>Maribacter</taxon>
    </lineage>
</organism>
<comment type="caution">
    <text evidence="1">The sequence shown here is derived from an EMBL/GenBank/DDBJ whole genome shotgun (WGS) entry which is preliminary data.</text>
</comment>
<protein>
    <submittedName>
        <fullName evidence="1">Uncharacterized protein</fullName>
    </submittedName>
</protein>